<dbReference type="Proteomes" id="UP000321685">
    <property type="component" value="Unassembled WGS sequence"/>
</dbReference>
<protein>
    <submittedName>
        <fullName evidence="1">Uncharacterized protein</fullName>
    </submittedName>
</protein>
<dbReference type="AlphaFoldDB" id="A0A511DE03"/>
<organism evidence="1 2">
    <name type="scientific">Pseudonocardia sulfidoxydans NBRC 16205</name>
    <dbReference type="NCBI Taxonomy" id="1223511"/>
    <lineage>
        <taxon>Bacteria</taxon>
        <taxon>Bacillati</taxon>
        <taxon>Actinomycetota</taxon>
        <taxon>Actinomycetes</taxon>
        <taxon>Pseudonocardiales</taxon>
        <taxon>Pseudonocardiaceae</taxon>
        <taxon>Pseudonocardia</taxon>
    </lineage>
</organism>
<proteinExistence type="predicted"/>
<sequence>MPERDPMLADDLDAPGAPCLPGLPVNLGADTDEDGIVDTLAVVDDLDLLLHMDLDGDGLSDEVLVLDDIPGVEPRGRWWSWLWPW</sequence>
<reference evidence="1 2" key="1">
    <citation type="submission" date="2019-07" db="EMBL/GenBank/DDBJ databases">
        <title>Whole genome shotgun sequence of Pseudonocardia sulfidoxydans NBRC 16205.</title>
        <authorList>
            <person name="Hosoyama A."/>
            <person name="Uohara A."/>
            <person name="Ohji S."/>
            <person name="Ichikawa N."/>
        </authorList>
    </citation>
    <scope>NUCLEOTIDE SEQUENCE [LARGE SCALE GENOMIC DNA]</scope>
    <source>
        <strain evidence="1 2">NBRC 16205</strain>
    </source>
</reference>
<comment type="caution">
    <text evidence="1">The sequence shown here is derived from an EMBL/GenBank/DDBJ whole genome shotgun (WGS) entry which is preliminary data.</text>
</comment>
<accession>A0A511DE03</accession>
<dbReference type="EMBL" id="BJVJ01000014">
    <property type="protein sequence ID" value="GEL23020.1"/>
    <property type="molecule type" value="Genomic_DNA"/>
</dbReference>
<evidence type="ECO:0000313" key="1">
    <source>
        <dbReference type="EMBL" id="GEL23020.1"/>
    </source>
</evidence>
<gene>
    <name evidence="1" type="ORF">PSU4_19740</name>
</gene>
<name>A0A511DE03_9PSEU</name>
<evidence type="ECO:0000313" key="2">
    <source>
        <dbReference type="Proteomes" id="UP000321685"/>
    </source>
</evidence>
<keyword evidence="2" id="KW-1185">Reference proteome</keyword>